<dbReference type="AlphaFoldDB" id="A0A3D8SJT9"/>
<sequence length="368" mass="40083">MPTLNTLPLELRVAILTSLSPPDLLAASSSTRALHCAFKVLEPSLLVAHFDRKYPGALHPLTCGETILHLVNLSQTSPWHPSSLEQLLEHAWPRFKNLSLEEALTPICVAIARTHLAYNARDKALSLLKRVYTRQEPFTLSTPVNLDARLNRSAGRLMTYFELLDQPRAGMYPVAKMLLSLLEGTDDEMLNIGDEVCGQSPGLRAEVKVLEKKFKKGYTLLIGGEGVAQLRMSWMPSKSRAEGARMGEAGVLFKTDCTGSNSNSAAAKWPFFQLQDTVAIMRMTRWSLADYMCVASAGGGDLIGMTTLDMWGPKGTGMPLYRTPPDESENGTTLGALVDRPDDPSNQALLRSLAGILQSGLIGGPAYA</sequence>
<comment type="caution">
    <text evidence="1">The sequence shown here is derived from an EMBL/GenBank/DDBJ whole genome shotgun (WGS) entry which is preliminary data.</text>
</comment>
<protein>
    <recommendedName>
        <fullName evidence="3">F-box domain-containing protein</fullName>
    </recommendedName>
</protein>
<keyword evidence="2" id="KW-1185">Reference proteome</keyword>
<dbReference type="Proteomes" id="UP000256690">
    <property type="component" value="Unassembled WGS sequence"/>
</dbReference>
<dbReference type="GeneID" id="38113060"/>
<evidence type="ECO:0000313" key="2">
    <source>
        <dbReference type="Proteomes" id="UP000256690"/>
    </source>
</evidence>
<dbReference type="EMBL" id="PVWQ01000003">
    <property type="protein sequence ID" value="RDW86048.1"/>
    <property type="molecule type" value="Genomic_DNA"/>
</dbReference>
<name>A0A3D8SJT9_9EURO</name>
<evidence type="ECO:0000313" key="1">
    <source>
        <dbReference type="EMBL" id="RDW86048.1"/>
    </source>
</evidence>
<evidence type="ECO:0008006" key="3">
    <source>
        <dbReference type="Google" id="ProtNLM"/>
    </source>
</evidence>
<proteinExistence type="predicted"/>
<reference evidence="1 2" key="1">
    <citation type="journal article" date="2018" name="IMA Fungus">
        <title>IMA Genome-F 9: Draft genome sequence of Annulohypoxylon stygium, Aspergillus mulundensis, Berkeleyomyces basicola (syn. Thielaviopsis basicola), Ceratocystis smalleyi, two Cercospora beticola strains, Coleophoma cylindrospora, Fusarium fracticaudum, Phialophora cf. hyalina, and Morchella septimelata.</title>
        <authorList>
            <person name="Wingfield B.D."/>
            <person name="Bills G.F."/>
            <person name="Dong Y."/>
            <person name="Huang W."/>
            <person name="Nel W.J."/>
            <person name="Swalarsk-Parry B.S."/>
            <person name="Vaghefi N."/>
            <person name="Wilken P.M."/>
            <person name="An Z."/>
            <person name="de Beer Z.W."/>
            <person name="De Vos L."/>
            <person name="Chen L."/>
            <person name="Duong T.A."/>
            <person name="Gao Y."/>
            <person name="Hammerbacher A."/>
            <person name="Kikkert J.R."/>
            <person name="Li Y."/>
            <person name="Li H."/>
            <person name="Li K."/>
            <person name="Li Q."/>
            <person name="Liu X."/>
            <person name="Ma X."/>
            <person name="Naidoo K."/>
            <person name="Pethybridge S.J."/>
            <person name="Sun J."/>
            <person name="Steenkamp E.T."/>
            <person name="van der Nest M.A."/>
            <person name="van Wyk S."/>
            <person name="Wingfield M.J."/>
            <person name="Xiong C."/>
            <person name="Yue Q."/>
            <person name="Zhang X."/>
        </authorList>
    </citation>
    <scope>NUCLEOTIDE SEQUENCE [LARGE SCALE GENOMIC DNA]</scope>
    <source>
        <strain evidence="1 2">DSM 5745</strain>
    </source>
</reference>
<organism evidence="1 2">
    <name type="scientific">Aspergillus mulundensis</name>
    <dbReference type="NCBI Taxonomy" id="1810919"/>
    <lineage>
        <taxon>Eukaryota</taxon>
        <taxon>Fungi</taxon>
        <taxon>Dikarya</taxon>
        <taxon>Ascomycota</taxon>
        <taxon>Pezizomycotina</taxon>
        <taxon>Eurotiomycetes</taxon>
        <taxon>Eurotiomycetidae</taxon>
        <taxon>Eurotiales</taxon>
        <taxon>Aspergillaceae</taxon>
        <taxon>Aspergillus</taxon>
        <taxon>Aspergillus subgen. Nidulantes</taxon>
    </lineage>
</organism>
<accession>A0A3D8SJT9</accession>
<dbReference type="RefSeq" id="XP_026605572.1">
    <property type="nucleotide sequence ID" value="XM_026744706.1"/>
</dbReference>
<gene>
    <name evidence="1" type="ORF">DSM5745_02690</name>
</gene>